<comment type="caution">
    <text evidence="1">The sequence shown here is derived from an EMBL/GenBank/DDBJ whole genome shotgun (WGS) entry which is preliminary data.</text>
</comment>
<organism evidence="1 2">
    <name type="scientific">Rotaria sordida</name>
    <dbReference type="NCBI Taxonomy" id="392033"/>
    <lineage>
        <taxon>Eukaryota</taxon>
        <taxon>Metazoa</taxon>
        <taxon>Spiralia</taxon>
        <taxon>Gnathifera</taxon>
        <taxon>Rotifera</taxon>
        <taxon>Eurotatoria</taxon>
        <taxon>Bdelloidea</taxon>
        <taxon>Philodinida</taxon>
        <taxon>Philodinidae</taxon>
        <taxon>Rotaria</taxon>
    </lineage>
</organism>
<dbReference type="EMBL" id="CAJOBE010001790">
    <property type="protein sequence ID" value="CAF3774885.1"/>
    <property type="molecule type" value="Genomic_DNA"/>
</dbReference>
<dbReference type="AlphaFoldDB" id="A0A819AAP3"/>
<sequence>MCFRYFGFYHTYDTFYCLNQRFKQLIQYETKIYIDLYSIPSGKFLTFCFDLIQLIKTSQNYPLSIVALDKYRFNLIFYDDLFKDKFSKVKSLTLLNIDARAIYSIIFDDAIKLYQSLERLSLLNKIGEENEHSNDIKYLCSHLISSKMKSLKYLNLNFKRYSCACEHGLYKHTHHVELEFYELTIGNKSLSNLETLIIGNIPCGYGTYTSTELSFNTFTEKLSQCLPKLKNLMINAIRFDEDKYPGQNGVCIKILSH</sequence>
<protein>
    <submittedName>
        <fullName evidence="1">Uncharacterized protein</fullName>
    </submittedName>
</protein>
<evidence type="ECO:0000313" key="2">
    <source>
        <dbReference type="Proteomes" id="UP000663874"/>
    </source>
</evidence>
<accession>A0A819AAP3</accession>
<name>A0A819AAP3_9BILA</name>
<dbReference type="Proteomes" id="UP000663874">
    <property type="component" value="Unassembled WGS sequence"/>
</dbReference>
<gene>
    <name evidence="1" type="ORF">FNK824_LOCUS13576</name>
</gene>
<proteinExistence type="predicted"/>
<dbReference type="SUPFAM" id="SSF52047">
    <property type="entry name" value="RNI-like"/>
    <property type="match status" value="1"/>
</dbReference>
<evidence type="ECO:0000313" key="1">
    <source>
        <dbReference type="EMBL" id="CAF3774885.1"/>
    </source>
</evidence>
<reference evidence="1" key="1">
    <citation type="submission" date="2021-02" db="EMBL/GenBank/DDBJ databases">
        <authorList>
            <person name="Nowell W R."/>
        </authorList>
    </citation>
    <scope>NUCLEOTIDE SEQUENCE</scope>
</reference>